<dbReference type="InterPro" id="IPR029063">
    <property type="entry name" value="SAM-dependent_MTases_sf"/>
</dbReference>
<dbReference type="STRING" id="1895771.BGO89_04325"/>
<dbReference type="AlphaFoldDB" id="A0A1M3L5G9"/>
<dbReference type="Proteomes" id="UP000184233">
    <property type="component" value="Unassembled WGS sequence"/>
</dbReference>
<accession>A0A1M3L5G9</accession>
<dbReference type="InterPro" id="IPR025714">
    <property type="entry name" value="Methyltranfer_dom"/>
</dbReference>
<feature type="domain" description="Methyltransferase" evidence="1">
    <location>
        <begin position="40"/>
        <end position="152"/>
    </location>
</feature>
<gene>
    <name evidence="2" type="ORF">BGO89_04325</name>
</gene>
<dbReference type="GO" id="GO:0008168">
    <property type="term" value="F:methyltransferase activity"/>
    <property type="evidence" value="ECO:0007669"/>
    <property type="project" value="TreeGrafter"/>
</dbReference>
<dbReference type="CDD" id="cd02440">
    <property type="entry name" value="AdoMet_MTases"/>
    <property type="match status" value="1"/>
</dbReference>
<organism evidence="2 3">
    <name type="scientific">Candidatus Kapaibacterium thiocyanatum</name>
    <dbReference type="NCBI Taxonomy" id="1895771"/>
    <lineage>
        <taxon>Bacteria</taxon>
        <taxon>Pseudomonadati</taxon>
        <taxon>Candidatus Kapaibacteriota</taxon>
        <taxon>Candidatus Kapaibacteriia</taxon>
        <taxon>Candidatus Kapaibacteriales</taxon>
        <taxon>Candidatus Kapaibacteriaceae</taxon>
        <taxon>Candidatus Kapaibacterium</taxon>
    </lineage>
</organism>
<dbReference type="Gene3D" id="3.40.50.150">
    <property type="entry name" value="Vaccinia Virus protein VP39"/>
    <property type="match status" value="1"/>
</dbReference>
<dbReference type="EMBL" id="MKVH01000003">
    <property type="protein sequence ID" value="OJX60796.1"/>
    <property type="molecule type" value="Genomic_DNA"/>
</dbReference>
<sequence length="277" mass="30665">MRLPTYVLEGGRSGRERLRLLAGTMRPLTLTFLDSLHIRPGVHCLDVGCGGGDVSRLLAERVGMEGSVTAVDADADILAIAESETTGEAASIVRFVHDDATRFVTERRFDVIYARFFLSHVPDPAATLRHLYGLLQPDGILAVEDVWFPGHFCWPPSAAFETYVDWYRHAARARGADADIGIKLPALFSGTELTDIRHQMLIPSFRTGEEKFVTLLTLDRIRQSVLVTDIADDRSYARLYDELEALTQSPDSTVSMAPVMQIHGRRPTTTGNSHVSL</sequence>
<dbReference type="PANTHER" id="PTHR43464">
    <property type="entry name" value="METHYLTRANSFERASE"/>
    <property type="match status" value="1"/>
</dbReference>
<protein>
    <recommendedName>
        <fullName evidence="1">Methyltransferase domain-containing protein</fullName>
    </recommendedName>
</protein>
<name>A0A1M3L5G9_9BACT</name>
<evidence type="ECO:0000259" key="1">
    <source>
        <dbReference type="Pfam" id="PF13847"/>
    </source>
</evidence>
<reference evidence="2 3" key="1">
    <citation type="submission" date="2016-09" db="EMBL/GenBank/DDBJ databases">
        <title>Genome-resolved meta-omics ties microbial dynamics to process performance in biotechnology for thiocyanate degradation.</title>
        <authorList>
            <person name="Kantor R.S."/>
            <person name="Huddy R.J."/>
            <person name="Iyer R."/>
            <person name="Thomas B.C."/>
            <person name="Brown C.T."/>
            <person name="Anantharaman K."/>
            <person name="Tringe S."/>
            <person name="Hettich R.L."/>
            <person name="Harrison S.T."/>
            <person name="Banfield J.F."/>
        </authorList>
    </citation>
    <scope>NUCLEOTIDE SEQUENCE [LARGE SCALE GENOMIC DNA]</scope>
    <source>
        <strain evidence="2">59-99</strain>
    </source>
</reference>
<proteinExistence type="predicted"/>
<comment type="caution">
    <text evidence="2">The sequence shown here is derived from an EMBL/GenBank/DDBJ whole genome shotgun (WGS) entry which is preliminary data.</text>
</comment>
<evidence type="ECO:0000313" key="3">
    <source>
        <dbReference type="Proteomes" id="UP000184233"/>
    </source>
</evidence>
<evidence type="ECO:0000313" key="2">
    <source>
        <dbReference type="EMBL" id="OJX60796.1"/>
    </source>
</evidence>
<dbReference type="SUPFAM" id="SSF53335">
    <property type="entry name" value="S-adenosyl-L-methionine-dependent methyltransferases"/>
    <property type="match status" value="1"/>
</dbReference>
<dbReference type="Pfam" id="PF13847">
    <property type="entry name" value="Methyltransf_31"/>
    <property type="match status" value="1"/>
</dbReference>